<dbReference type="Gene3D" id="3.30.710.10">
    <property type="entry name" value="Potassium Channel Kv1.1, Chain A"/>
    <property type="match status" value="1"/>
</dbReference>
<reference evidence="6" key="1">
    <citation type="submission" date="2022-11" db="UniProtKB">
        <authorList>
            <consortium name="WormBaseParasite"/>
        </authorList>
    </citation>
    <scope>IDENTIFICATION</scope>
</reference>
<evidence type="ECO:0000259" key="4">
    <source>
        <dbReference type="PROSITE" id="PS50097"/>
    </source>
</evidence>
<evidence type="ECO:0000313" key="5">
    <source>
        <dbReference type="Proteomes" id="UP000887565"/>
    </source>
</evidence>
<dbReference type="PROSITE" id="PS50097">
    <property type="entry name" value="BTB"/>
    <property type="match status" value="1"/>
</dbReference>
<dbReference type="Pfam" id="PF00651">
    <property type="entry name" value="BTB"/>
    <property type="match status" value="1"/>
</dbReference>
<dbReference type="SUPFAM" id="SSF54695">
    <property type="entry name" value="POZ domain"/>
    <property type="match status" value="1"/>
</dbReference>
<feature type="region of interest" description="Disordered" evidence="3">
    <location>
        <begin position="1"/>
        <end position="20"/>
    </location>
</feature>
<proteinExistence type="predicted"/>
<dbReference type="OMA" id="SYVECKE"/>
<protein>
    <submittedName>
        <fullName evidence="6">BTB domain-containing protein</fullName>
    </submittedName>
</protein>
<organism evidence="5 6">
    <name type="scientific">Romanomermis culicivorax</name>
    <name type="common">Nematode worm</name>
    <dbReference type="NCBI Taxonomy" id="13658"/>
    <lineage>
        <taxon>Eukaryota</taxon>
        <taxon>Metazoa</taxon>
        <taxon>Ecdysozoa</taxon>
        <taxon>Nematoda</taxon>
        <taxon>Enoplea</taxon>
        <taxon>Dorylaimia</taxon>
        <taxon>Mermithida</taxon>
        <taxon>Mermithoidea</taxon>
        <taxon>Mermithidae</taxon>
        <taxon>Romanomermis</taxon>
    </lineage>
</organism>
<dbReference type="SMART" id="SM00225">
    <property type="entry name" value="BTB"/>
    <property type="match status" value="1"/>
</dbReference>
<feature type="domain" description="BTB" evidence="4">
    <location>
        <begin position="44"/>
        <end position="127"/>
    </location>
</feature>
<keyword evidence="5" id="KW-1185">Reference proteome</keyword>
<evidence type="ECO:0000256" key="2">
    <source>
        <dbReference type="ARBA" id="ARBA00022737"/>
    </source>
</evidence>
<sequence>MEQSFTSKQSSPSTPMESITFSNKDNMQRCFQALNNFRRNDLFCDVILIAGQSPEEQTEADFQPGFERLEISAHRAVLAACCPYFYAMFTVDMAESNQKEIYIQGINPKALSMLVDYIYTSSLQISEENVQVLV</sequence>
<evidence type="ECO:0000313" key="6">
    <source>
        <dbReference type="WBParaSite" id="nRc.2.0.1.t00851-RA"/>
    </source>
</evidence>
<dbReference type="WBParaSite" id="nRc.2.0.1.t00851-RA">
    <property type="protein sequence ID" value="nRc.2.0.1.t00851-RA"/>
    <property type="gene ID" value="nRc.2.0.1.g00851"/>
</dbReference>
<dbReference type="PANTHER" id="PTHR24412">
    <property type="entry name" value="KELCH PROTEIN"/>
    <property type="match status" value="1"/>
</dbReference>
<dbReference type="InterPro" id="IPR000210">
    <property type="entry name" value="BTB/POZ_dom"/>
</dbReference>
<dbReference type="PANTHER" id="PTHR24412:SF466">
    <property type="entry name" value="RING CANAL KELCH PROTEIN"/>
    <property type="match status" value="1"/>
</dbReference>
<evidence type="ECO:0000256" key="1">
    <source>
        <dbReference type="ARBA" id="ARBA00022441"/>
    </source>
</evidence>
<accession>A0A915HHQ6</accession>
<keyword evidence="1" id="KW-0880">Kelch repeat</keyword>
<dbReference type="Proteomes" id="UP000887565">
    <property type="component" value="Unplaced"/>
</dbReference>
<keyword evidence="2" id="KW-0677">Repeat</keyword>
<dbReference type="AlphaFoldDB" id="A0A915HHQ6"/>
<name>A0A915HHQ6_ROMCU</name>
<evidence type="ECO:0000256" key="3">
    <source>
        <dbReference type="SAM" id="MobiDB-lite"/>
    </source>
</evidence>
<dbReference type="InterPro" id="IPR011333">
    <property type="entry name" value="SKP1/BTB/POZ_sf"/>
</dbReference>